<comment type="function">
    <text evidence="6">The RuvA-RuvB-RuvC complex processes Holliday junction (HJ) DNA during genetic recombination and DNA repair, while the RuvA-RuvB complex plays an important role in the rescue of blocked DNA replication forks via replication fork reversal (RFR). RuvA specifically binds to HJ cruciform DNA, conferring on it an open structure. The RuvB hexamer acts as an ATP-dependent pump, pulling dsDNA into and through the RuvAB complex. HJ branch migration allows RuvC to scan DNA until it finds its consensus sequence, where it cleaves and resolves the cruciform DNA.</text>
</comment>
<dbReference type="SUPFAM" id="SSF46929">
    <property type="entry name" value="DNA helicase RuvA subunit, C-terminal domain"/>
    <property type="match status" value="1"/>
</dbReference>
<keyword evidence="2 6" id="KW-0227">DNA damage</keyword>
<comment type="subcellular location">
    <subcellularLocation>
        <location evidence="6">Cytoplasm</location>
    </subcellularLocation>
</comment>
<dbReference type="InterPro" id="IPR013849">
    <property type="entry name" value="DNA_helicase_Holl-junc_RuvA_I"/>
</dbReference>
<dbReference type="EMBL" id="JAMZFV010000002">
    <property type="protein sequence ID" value="MCP1109288.1"/>
    <property type="molecule type" value="Genomic_DNA"/>
</dbReference>
<feature type="region of interest" description="Domain III" evidence="6">
    <location>
        <begin position="150"/>
        <end position="200"/>
    </location>
</feature>
<keyword evidence="3 6" id="KW-0238">DNA-binding</keyword>
<protein>
    <recommendedName>
        <fullName evidence="6">Holliday junction branch migration complex subunit RuvA</fullName>
    </recommendedName>
</protein>
<evidence type="ECO:0000256" key="6">
    <source>
        <dbReference type="HAMAP-Rule" id="MF_00031"/>
    </source>
</evidence>
<proteinExistence type="inferred from homology"/>
<evidence type="ECO:0000259" key="7">
    <source>
        <dbReference type="SMART" id="SM00278"/>
    </source>
</evidence>
<keyword evidence="5 6" id="KW-0234">DNA repair</keyword>
<dbReference type="GO" id="GO:0016787">
    <property type="term" value="F:hydrolase activity"/>
    <property type="evidence" value="ECO:0007669"/>
    <property type="project" value="UniProtKB-KW"/>
</dbReference>
<dbReference type="Gene3D" id="1.10.8.10">
    <property type="entry name" value="DNA helicase RuvA subunit, C-terminal domain"/>
    <property type="match status" value="1"/>
</dbReference>
<dbReference type="InterPro" id="IPR036267">
    <property type="entry name" value="RuvA_C_sf"/>
</dbReference>
<evidence type="ECO:0000256" key="2">
    <source>
        <dbReference type="ARBA" id="ARBA00022763"/>
    </source>
</evidence>
<dbReference type="SUPFAM" id="SSF50249">
    <property type="entry name" value="Nucleic acid-binding proteins"/>
    <property type="match status" value="1"/>
</dbReference>
<dbReference type="Pfam" id="PF01330">
    <property type="entry name" value="RuvA_N"/>
    <property type="match status" value="1"/>
</dbReference>
<comment type="similarity">
    <text evidence="6">Belongs to the RuvA family.</text>
</comment>
<dbReference type="InterPro" id="IPR011114">
    <property type="entry name" value="RuvA_C"/>
</dbReference>
<dbReference type="Pfam" id="PF07499">
    <property type="entry name" value="RuvA_C"/>
    <property type="match status" value="1"/>
</dbReference>
<comment type="domain">
    <text evidence="6">Has three domains with a flexible linker between the domains II and III and assumes an 'L' shape. Domain III is highly mobile and contacts RuvB.</text>
</comment>
<dbReference type="SUPFAM" id="SSF47781">
    <property type="entry name" value="RuvA domain 2-like"/>
    <property type="match status" value="1"/>
</dbReference>
<keyword evidence="9" id="KW-1185">Reference proteome</keyword>
<dbReference type="InterPro" id="IPR012340">
    <property type="entry name" value="NA-bd_OB-fold"/>
</dbReference>
<evidence type="ECO:0000256" key="5">
    <source>
        <dbReference type="ARBA" id="ARBA00023204"/>
    </source>
</evidence>
<feature type="domain" description="Helix-hairpin-helix DNA-binding motif class 1" evidence="7">
    <location>
        <begin position="108"/>
        <end position="127"/>
    </location>
</feature>
<accession>A0ABT1EF71</accession>
<keyword evidence="8" id="KW-0378">Hydrolase</keyword>
<sequence length="200" mass="21292">MINYIKGDLVAVYDGYVVIENGGIGYGLFMANEAISRLGGLHDEVKVHTYLNVKEDAMQLFGFLTRDDLDIFKLLIGVSGIGPKGGLAILSIMTPDELRFAIIGKDAKAIAKAPGVGKKTAEKLIIELADKVNIEDTLRGDGDVDFAVSSDNEKTAEAVQALVALGYGNSEALKAVKKVANADELEVEALLKLALKNIIG</sequence>
<keyword evidence="1 6" id="KW-0963">Cytoplasm</keyword>
<evidence type="ECO:0000256" key="3">
    <source>
        <dbReference type="ARBA" id="ARBA00023125"/>
    </source>
</evidence>
<reference evidence="8 9" key="1">
    <citation type="journal article" date="2022" name="Genome Biol. Evol.">
        <title>Host diet, physiology and behaviors set the stage for Lachnospiraceae cladogenesis.</title>
        <authorList>
            <person name="Vera-Ponce De Leon A."/>
            <person name="Schneider M."/>
            <person name="Jahnes B.C."/>
            <person name="Sadowski V."/>
            <person name="Camuy-Velez L.A."/>
            <person name="Duan J."/>
            <person name="Sabree Z.L."/>
        </authorList>
    </citation>
    <scope>NUCLEOTIDE SEQUENCE [LARGE SCALE GENOMIC DNA]</scope>
    <source>
        <strain evidence="8 9">PAL227</strain>
    </source>
</reference>
<gene>
    <name evidence="6 8" type="primary">ruvA</name>
    <name evidence="8" type="ORF">NK118_03375</name>
</gene>
<feature type="region of interest" description="Domain I" evidence="6">
    <location>
        <begin position="1"/>
        <end position="64"/>
    </location>
</feature>
<dbReference type="InterPro" id="IPR003583">
    <property type="entry name" value="Hlx-hairpin-Hlx_DNA-bd_motif"/>
</dbReference>
<dbReference type="GO" id="GO:0003678">
    <property type="term" value="F:DNA helicase activity"/>
    <property type="evidence" value="ECO:0007669"/>
    <property type="project" value="UniProtKB-EC"/>
</dbReference>
<dbReference type="SMART" id="SM00278">
    <property type="entry name" value="HhH1"/>
    <property type="match status" value="2"/>
</dbReference>
<comment type="subunit">
    <text evidence="6">Homotetramer. Forms an RuvA(8)-RuvB(12)-Holliday junction (HJ) complex. HJ DNA is sandwiched between 2 RuvA tetramers; dsDNA enters through RuvA and exits via RuvB. An RuvB hexamer assembles on each DNA strand where it exits the tetramer. Each RuvB hexamer is contacted by two RuvA subunits (via domain III) on 2 adjacent RuvB subunits; this complex drives branch migration. In the full resolvosome a probable DNA-RuvA(4)-RuvB(12)-RuvC(2) complex forms which resolves the HJ.</text>
</comment>
<comment type="caution">
    <text evidence="6">Lacks conserved residue(s) required for the propagation of feature annotation.</text>
</comment>
<dbReference type="HAMAP" id="MF_00031">
    <property type="entry name" value="DNA_HJ_migration_RuvA"/>
    <property type="match status" value="1"/>
</dbReference>
<evidence type="ECO:0000313" key="9">
    <source>
        <dbReference type="Proteomes" id="UP001523565"/>
    </source>
</evidence>
<comment type="caution">
    <text evidence="8">The sequence shown here is derived from an EMBL/GenBank/DDBJ whole genome shotgun (WGS) entry which is preliminary data.</text>
</comment>
<evidence type="ECO:0000313" key="8">
    <source>
        <dbReference type="EMBL" id="MCP1109288.1"/>
    </source>
</evidence>
<dbReference type="NCBIfam" id="TIGR00084">
    <property type="entry name" value="ruvA"/>
    <property type="match status" value="1"/>
</dbReference>
<keyword evidence="4 6" id="KW-0233">DNA recombination</keyword>
<dbReference type="RefSeq" id="WP_262068189.1">
    <property type="nucleotide sequence ID" value="NZ_JAMXOC010000002.1"/>
</dbReference>
<dbReference type="Proteomes" id="UP001523565">
    <property type="component" value="Unassembled WGS sequence"/>
</dbReference>
<dbReference type="Pfam" id="PF14520">
    <property type="entry name" value="HHH_5"/>
    <property type="match status" value="1"/>
</dbReference>
<dbReference type="Gene3D" id="2.40.50.140">
    <property type="entry name" value="Nucleic acid-binding proteins"/>
    <property type="match status" value="1"/>
</dbReference>
<organism evidence="8 9">
    <name type="scientific">Ohessyouella blattaphilus</name>
    <dbReference type="NCBI Taxonomy" id="2949333"/>
    <lineage>
        <taxon>Bacteria</taxon>
        <taxon>Bacillati</taxon>
        <taxon>Bacillota</taxon>
        <taxon>Clostridia</taxon>
        <taxon>Lachnospirales</taxon>
        <taxon>Lachnospiraceae</taxon>
        <taxon>Ohessyouella</taxon>
    </lineage>
</organism>
<dbReference type="InterPro" id="IPR000085">
    <property type="entry name" value="RuvA"/>
</dbReference>
<dbReference type="InterPro" id="IPR010994">
    <property type="entry name" value="RuvA_2-like"/>
</dbReference>
<dbReference type="Gene3D" id="1.10.150.20">
    <property type="entry name" value="5' to 3' exonuclease, C-terminal subdomain"/>
    <property type="match status" value="1"/>
</dbReference>
<evidence type="ECO:0000256" key="1">
    <source>
        <dbReference type="ARBA" id="ARBA00022490"/>
    </source>
</evidence>
<feature type="domain" description="Helix-hairpin-helix DNA-binding motif class 1" evidence="7">
    <location>
        <begin position="73"/>
        <end position="92"/>
    </location>
</feature>
<dbReference type="CDD" id="cd14332">
    <property type="entry name" value="UBA_RuvA_C"/>
    <property type="match status" value="1"/>
</dbReference>
<evidence type="ECO:0000256" key="4">
    <source>
        <dbReference type="ARBA" id="ARBA00023172"/>
    </source>
</evidence>
<name>A0ABT1EF71_9FIRM</name>